<geneLocation type="plasmid" evidence="2 3">
    <name>unnamed2</name>
</geneLocation>
<proteinExistence type="predicted"/>
<dbReference type="Proteomes" id="UP001431572">
    <property type="component" value="Plasmid unnamed2"/>
</dbReference>
<keyword evidence="3" id="KW-1185">Reference proteome</keyword>
<dbReference type="RefSeq" id="WP_341472194.1">
    <property type="nucleotide sequence ID" value="NZ_CP128402.1"/>
</dbReference>
<evidence type="ECO:0000313" key="2">
    <source>
        <dbReference type="EMBL" id="WJW70325.1"/>
    </source>
</evidence>
<evidence type="ECO:0000256" key="1">
    <source>
        <dbReference type="SAM" id="MobiDB-lite"/>
    </source>
</evidence>
<protein>
    <submittedName>
        <fullName evidence="2">Uncharacterized protein</fullName>
    </submittedName>
</protein>
<sequence length="65" mass="7399">MMTATEEPIVKELKEILGEEGYAREYTTGTKFTSENAIKLTQRLLHPEAEPETKPTNLPKSSYRT</sequence>
<keyword evidence="2" id="KW-0614">Plasmid</keyword>
<name>A0ABY9BAV7_9CHLR</name>
<feature type="compositionally biased region" description="Polar residues" evidence="1">
    <location>
        <begin position="54"/>
        <end position="65"/>
    </location>
</feature>
<accession>A0ABY9BAV7</accession>
<feature type="region of interest" description="Disordered" evidence="1">
    <location>
        <begin position="45"/>
        <end position="65"/>
    </location>
</feature>
<reference evidence="2" key="1">
    <citation type="journal article" date="2024" name="Nature">
        <title>Anoxygenic phototroph of the Chloroflexota uses a type I reaction centre.</title>
        <authorList>
            <person name="Tsuji J.M."/>
            <person name="Shaw N.A."/>
            <person name="Nagashima S."/>
            <person name="Venkiteswaran J.J."/>
            <person name="Schiff S.L."/>
            <person name="Watanabe T."/>
            <person name="Fukui M."/>
            <person name="Hanada S."/>
            <person name="Tank M."/>
            <person name="Neufeld J.D."/>
        </authorList>
    </citation>
    <scope>NUCLEOTIDE SEQUENCE</scope>
    <source>
        <strain evidence="2">L227-S17</strain>
    </source>
</reference>
<dbReference type="EMBL" id="CP128402">
    <property type="protein sequence ID" value="WJW70325.1"/>
    <property type="molecule type" value="Genomic_DNA"/>
</dbReference>
<organism evidence="2 3">
    <name type="scientific">Candidatus Chlorohelix allophototropha</name>
    <dbReference type="NCBI Taxonomy" id="3003348"/>
    <lineage>
        <taxon>Bacteria</taxon>
        <taxon>Bacillati</taxon>
        <taxon>Chloroflexota</taxon>
        <taxon>Chloroflexia</taxon>
        <taxon>Candidatus Chloroheliales</taxon>
        <taxon>Candidatus Chloroheliaceae</taxon>
        <taxon>Candidatus Chlorohelix</taxon>
    </lineage>
</organism>
<evidence type="ECO:0000313" key="3">
    <source>
        <dbReference type="Proteomes" id="UP001431572"/>
    </source>
</evidence>
<gene>
    <name evidence="2" type="ORF">OZ401_005057</name>
</gene>